<gene>
    <name evidence="1" type="primary">cpdB_1</name>
    <name evidence="1" type="ORF">NCTC10975_03745</name>
</gene>
<evidence type="ECO:0000313" key="1">
    <source>
        <dbReference type="EMBL" id="SPZ00718.1"/>
    </source>
</evidence>
<dbReference type="AlphaFoldDB" id="A0A2X2C0P0"/>
<organism evidence="1 2">
    <name type="scientific">Proteus mirabilis</name>
    <dbReference type="NCBI Taxonomy" id="584"/>
    <lineage>
        <taxon>Bacteria</taxon>
        <taxon>Pseudomonadati</taxon>
        <taxon>Pseudomonadota</taxon>
        <taxon>Gammaproteobacteria</taxon>
        <taxon>Enterobacterales</taxon>
        <taxon>Morganellaceae</taxon>
        <taxon>Proteus</taxon>
    </lineage>
</organism>
<proteinExistence type="predicted"/>
<reference evidence="1 2" key="1">
    <citation type="submission" date="2018-06" db="EMBL/GenBank/DDBJ databases">
        <authorList>
            <consortium name="Pathogen Informatics"/>
            <person name="Doyle S."/>
        </authorList>
    </citation>
    <scope>NUCLEOTIDE SEQUENCE [LARGE SCALE GENOMIC DNA]</scope>
    <source>
        <strain evidence="1 2">NCTC10975</strain>
    </source>
</reference>
<accession>A0A2X2C0P0</accession>
<keyword evidence="1" id="KW-0378">Hydrolase</keyword>
<protein>
    <submittedName>
        <fullName evidence="1">Bifunctional 2',3'-cyclic nucleotide 2'-phosphodiesterase/3'-nucleotidase periplasmic protein</fullName>
        <ecNumber evidence="1">3.1.3.6</ecNumber>
        <ecNumber evidence="1">3.1.4.16</ecNumber>
    </submittedName>
</protein>
<dbReference type="GO" id="GO:0008254">
    <property type="term" value="F:3'-nucleotidase activity"/>
    <property type="evidence" value="ECO:0007669"/>
    <property type="project" value="UniProtKB-EC"/>
</dbReference>
<dbReference type="EC" id="3.1.3.6" evidence="1"/>
<evidence type="ECO:0000313" key="2">
    <source>
        <dbReference type="Proteomes" id="UP000251485"/>
    </source>
</evidence>
<name>A0A2X2C0P0_PROMI</name>
<dbReference type="EMBL" id="UAUE01000026">
    <property type="protein sequence ID" value="SPZ00718.1"/>
    <property type="molecule type" value="Genomic_DNA"/>
</dbReference>
<dbReference type="EC" id="3.1.4.16" evidence="1"/>
<dbReference type="GO" id="GO:0008663">
    <property type="term" value="F:2',3'-cyclic-nucleotide 2'-phosphodiesterase activity"/>
    <property type="evidence" value="ECO:0007669"/>
    <property type="project" value="UniProtKB-EC"/>
</dbReference>
<dbReference type="Proteomes" id="UP000251485">
    <property type="component" value="Unassembled WGS sequence"/>
</dbReference>
<sequence>MKNRAILASYIAKQTKENGEVATKAANNWSFLPIKTDKQLDVRFETSPSEKAANFIKDFAQYPMTFVENDDIGFAIYKIDLTEKN</sequence>